<name>A0ABN5V5U9_9ACTN</name>
<feature type="compositionally biased region" description="Basic residues" evidence="1">
    <location>
        <begin position="1"/>
        <end position="11"/>
    </location>
</feature>
<evidence type="ECO:0000256" key="1">
    <source>
        <dbReference type="SAM" id="MobiDB-lite"/>
    </source>
</evidence>
<gene>
    <name evidence="2" type="ORF">SGFS_000730</name>
</gene>
<keyword evidence="3" id="KW-1185">Reference proteome</keyword>
<accession>A0ABN5V5U9</accession>
<organism evidence="2 3">
    <name type="scientific">Streptomyces graminofaciens</name>
    <dbReference type="NCBI Taxonomy" id="68212"/>
    <lineage>
        <taxon>Bacteria</taxon>
        <taxon>Bacillati</taxon>
        <taxon>Actinomycetota</taxon>
        <taxon>Actinomycetes</taxon>
        <taxon>Kitasatosporales</taxon>
        <taxon>Streptomycetaceae</taxon>
        <taxon>Streptomyces</taxon>
    </lineage>
</organism>
<feature type="region of interest" description="Disordered" evidence="1">
    <location>
        <begin position="1"/>
        <end position="26"/>
    </location>
</feature>
<protein>
    <recommendedName>
        <fullName evidence="4">Serine protease</fullName>
    </recommendedName>
</protein>
<dbReference type="Proteomes" id="UP001321542">
    <property type="component" value="Chromosome"/>
</dbReference>
<evidence type="ECO:0008006" key="4">
    <source>
        <dbReference type="Google" id="ProtNLM"/>
    </source>
</evidence>
<dbReference type="Gene3D" id="2.40.10.10">
    <property type="entry name" value="Trypsin-like serine proteases"/>
    <property type="match status" value="2"/>
</dbReference>
<evidence type="ECO:0000313" key="3">
    <source>
        <dbReference type="Proteomes" id="UP001321542"/>
    </source>
</evidence>
<dbReference type="SUPFAM" id="SSF50494">
    <property type="entry name" value="Trypsin-like serine proteases"/>
    <property type="match status" value="1"/>
</dbReference>
<proteinExistence type="predicted"/>
<evidence type="ECO:0000313" key="2">
    <source>
        <dbReference type="EMBL" id="BBC28782.1"/>
    </source>
</evidence>
<reference evidence="2 3" key="2">
    <citation type="journal article" date="2023" name="ChemBioChem">
        <title>Acyltransferase Domain Exchange between Two Independent Type I Polyketide Synthases in the Same Producer Strain of Macrolide Antibiotics.</title>
        <authorList>
            <person name="Kudo F."/>
            <person name="Kishikawa K."/>
            <person name="Tsuboi K."/>
            <person name="Kido T."/>
            <person name="Usui T."/>
            <person name="Hashimoto J."/>
            <person name="Shin-Ya K."/>
            <person name="Miyanaga A."/>
            <person name="Eguchi T."/>
        </authorList>
    </citation>
    <scope>NUCLEOTIDE SEQUENCE [LARGE SCALE GENOMIC DNA]</scope>
    <source>
        <strain evidence="2 3">A-8890</strain>
    </source>
</reference>
<sequence length="415" mass="44674">MSLRLFSRKGPRAGAAAPLPSRQTRHKRKTIRYVMAAGLTLTAGAGLLGTFPAQAEDTPASLTTDQWSQVDAYSRANDALGVAPGASGALVRLPADRIEPVIEKDAPPSTTVKASRFTKGDITSIDGAVREALRPDHSTEYGLMSQYDVATDRVVVTTDAPSTLSEPLVREYGDKIKIESGKFAAQRGRYRDTVPFYGGLSLTREGSGRCSGGVSVMRADTAYMTTAAHCYPINPNVGVYNYTTDWEEVGKVTNRYNGIDQELLHRDVTPIRGAYFGRIWSGQSPNALDYLNIEGQLPAFLGLDNICVTGQTTYAHCGNKVTDMSPGSICWPDTQICVEGGGSFLYRPDPCANCTVKFTEGGDSGAPIYKWTRNETAKIVGLHTGVVWRSGVQYMVGVRIGPALDKMGATLNTAP</sequence>
<dbReference type="InterPro" id="IPR009003">
    <property type="entry name" value="Peptidase_S1_PA"/>
</dbReference>
<dbReference type="InterPro" id="IPR043504">
    <property type="entry name" value="Peptidase_S1_PA_chymotrypsin"/>
</dbReference>
<dbReference type="EMBL" id="AP018448">
    <property type="protein sequence ID" value="BBC28782.1"/>
    <property type="molecule type" value="Genomic_DNA"/>
</dbReference>
<reference evidence="2 3" key="1">
    <citation type="journal article" date="2010" name="ChemBioChem">
        <title>Cloning and characterization of the biosynthetic gene cluster of 16-membered macrolide antibiotic FD-891: involvement of a dual functional cytochrome P450 monooxygenase catalyzing epoxidation and hydroxylation.</title>
        <authorList>
            <person name="Kudo F."/>
            <person name="Motegi A."/>
            <person name="Mizoue K."/>
            <person name="Eguchi T."/>
        </authorList>
    </citation>
    <scope>NUCLEOTIDE SEQUENCE [LARGE SCALE GENOMIC DNA]</scope>
    <source>
        <strain evidence="2 3">A-8890</strain>
    </source>
</reference>